<evidence type="ECO:0000313" key="4">
    <source>
        <dbReference type="Proteomes" id="UP000460949"/>
    </source>
</evidence>
<dbReference type="InterPro" id="IPR013154">
    <property type="entry name" value="ADH-like_N"/>
</dbReference>
<protein>
    <submittedName>
        <fullName evidence="3">Zinc-binding dehydrogenase</fullName>
    </submittedName>
</protein>
<dbReference type="InterPro" id="IPR013149">
    <property type="entry name" value="ADH-like_C"/>
</dbReference>
<evidence type="ECO:0000259" key="2">
    <source>
        <dbReference type="SMART" id="SM00829"/>
    </source>
</evidence>
<accession>A0A845DMC1</accession>
<organism evidence="3 4">
    <name type="scientific">Halobacillus litoralis</name>
    <dbReference type="NCBI Taxonomy" id="45668"/>
    <lineage>
        <taxon>Bacteria</taxon>
        <taxon>Bacillati</taxon>
        <taxon>Bacillota</taxon>
        <taxon>Bacilli</taxon>
        <taxon>Bacillales</taxon>
        <taxon>Bacillaceae</taxon>
        <taxon>Halobacillus</taxon>
    </lineage>
</organism>
<dbReference type="PANTHER" id="PTHR44154:SF1">
    <property type="entry name" value="QUINONE OXIDOREDUCTASE"/>
    <property type="match status" value="1"/>
</dbReference>
<dbReference type="InterPro" id="IPR011032">
    <property type="entry name" value="GroES-like_sf"/>
</dbReference>
<dbReference type="SUPFAM" id="SSF51735">
    <property type="entry name" value="NAD(P)-binding Rossmann-fold domains"/>
    <property type="match status" value="1"/>
</dbReference>
<comment type="caution">
    <text evidence="3">The sequence shown here is derived from an EMBL/GenBank/DDBJ whole genome shotgun (WGS) entry which is preliminary data.</text>
</comment>
<dbReference type="Pfam" id="PF08240">
    <property type="entry name" value="ADH_N"/>
    <property type="match status" value="1"/>
</dbReference>
<dbReference type="InterPro" id="IPR020843">
    <property type="entry name" value="ER"/>
</dbReference>
<dbReference type="Pfam" id="PF00107">
    <property type="entry name" value="ADH_zinc_N"/>
    <property type="match status" value="1"/>
</dbReference>
<dbReference type="PANTHER" id="PTHR44154">
    <property type="entry name" value="QUINONE OXIDOREDUCTASE"/>
    <property type="match status" value="1"/>
</dbReference>
<dbReference type="Gene3D" id="3.90.180.10">
    <property type="entry name" value="Medium-chain alcohol dehydrogenases, catalytic domain"/>
    <property type="match status" value="1"/>
</dbReference>
<keyword evidence="1" id="KW-0521">NADP</keyword>
<dbReference type="EMBL" id="WMET01000001">
    <property type="protein sequence ID" value="MYL18503.1"/>
    <property type="molecule type" value="Genomic_DNA"/>
</dbReference>
<dbReference type="Gene3D" id="3.40.50.720">
    <property type="entry name" value="NAD(P)-binding Rossmann-like Domain"/>
    <property type="match status" value="1"/>
</dbReference>
<dbReference type="SMART" id="SM00829">
    <property type="entry name" value="PKS_ER"/>
    <property type="match status" value="1"/>
</dbReference>
<dbReference type="CDD" id="cd08253">
    <property type="entry name" value="zeta_crystallin"/>
    <property type="match status" value="1"/>
</dbReference>
<sequence length="329" mass="35900">MKAAWFEEFGAPEEVLQTGDFAAPEPGHGEVLIQMKTSGVNPSDTKKRQGSFQHLLDGGPVIPNSDGAGVIEAVGPGVSHARIGERVWVYQAQFQRQHGTAAEYCAVESRRAVKLPDEVSFETGACLGIPVMTAHRSVFADGPVEGEVLFITGGAGRVGYYAIQWAKLAGAVVITTASNDESRHYCREAGADFIVNHKSSDMVDQILDFTGGRKVDRVIDVEFGANLESVLEIIRVGGVIATYSSTVVPEPVLPFRRMMFMDLTIRMIIVYDMPEEAKQEAVEDIDEALRSDLLLHRIDKIYPLEEIAEANADIDRGEGYGCVIVNIED</sequence>
<dbReference type="Proteomes" id="UP000460949">
    <property type="component" value="Unassembled WGS sequence"/>
</dbReference>
<proteinExistence type="predicted"/>
<dbReference type="AlphaFoldDB" id="A0A845DMC1"/>
<dbReference type="GO" id="GO:0016491">
    <property type="term" value="F:oxidoreductase activity"/>
    <property type="evidence" value="ECO:0007669"/>
    <property type="project" value="InterPro"/>
</dbReference>
<evidence type="ECO:0000313" key="3">
    <source>
        <dbReference type="EMBL" id="MYL18503.1"/>
    </source>
</evidence>
<name>A0A845DMC1_9BACI</name>
<feature type="domain" description="Enoyl reductase (ER)" evidence="2">
    <location>
        <begin position="10"/>
        <end position="325"/>
    </location>
</feature>
<evidence type="ECO:0000256" key="1">
    <source>
        <dbReference type="ARBA" id="ARBA00022857"/>
    </source>
</evidence>
<dbReference type="RefSeq" id="WP_160834964.1">
    <property type="nucleotide sequence ID" value="NZ_WMET01000001.1"/>
</dbReference>
<dbReference type="InterPro" id="IPR036291">
    <property type="entry name" value="NAD(P)-bd_dom_sf"/>
</dbReference>
<reference evidence="3 4" key="1">
    <citation type="submission" date="2019-11" db="EMBL/GenBank/DDBJ databases">
        <title>Genome sequences of 17 halophilic strains isolated from different environments.</title>
        <authorList>
            <person name="Furrow R.E."/>
        </authorList>
    </citation>
    <scope>NUCLEOTIDE SEQUENCE [LARGE SCALE GENOMIC DNA]</scope>
    <source>
        <strain evidence="3 4">22511_23_Filter</strain>
    </source>
</reference>
<gene>
    <name evidence="3" type="ORF">GLW04_01300</name>
</gene>
<dbReference type="SUPFAM" id="SSF50129">
    <property type="entry name" value="GroES-like"/>
    <property type="match status" value="1"/>
</dbReference>
<dbReference type="InterPro" id="IPR051603">
    <property type="entry name" value="Zinc-ADH_QOR/CCCR"/>
</dbReference>